<comment type="catalytic activity">
    <reaction evidence="6">
        <text>adenosine(37) in tRNA1(Val) + S-adenosyl-L-methionine = N(6)-methyladenosine(37) in tRNA1(Val) + S-adenosyl-L-homocysteine + H(+)</text>
        <dbReference type="Rhea" id="RHEA:43160"/>
        <dbReference type="Rhea" id="RHEA-COMP:10369"/>
        <dbReference type="Rhea" id="RHEA-COMP:10370"/>
        <dbReference type="ChEBI" id="CHEBI:15378"/>
        <dbReference type="ChEBI" id="CHEBI:57856"/>
        <dbReference type="ChEBI" id="CHEBI:59789"/>
        <dbReference type="ChEBI" id="CHEBI:74411"/>
        <dbReference type="ChEBI" id="CHEBI:74449"/>
        <dbReference type="EC" id="2.1.1.223"/>
    </reaction>
</comment>
<dbReference type="GO" id="GO:0008033">
    <property type="term" value="P:tRNA processing"/>
    <property type="evidence" value="ECO:0007669"/>
    <property type="project" value="UniProtKB-UniRule"/>
</dbReference>
<dbReference type="InterPro" id="IPR029063">
    <property type="entry name" value="SAM-dependent_MTases_sf"/>
</dbReference>
<comment type="subcellular location">
    <subcellularLocation>
        <location evidence="6">Cytoplasm</location>
    </subcellularLocation>
</comment>
<dbReference type="SUPFAM" id="SSF53335">
    <property type="entry name" value="S-adenosyl-L-methionine-dependent methyltransferases"/>
    <property type="match status" value="1"/>
</dbReference>
<dbReference type="EC" id="2.1.1.223" evidence="6"/>
<dbReference type="GO" id="GO:0005737">
    <property type="term" value="C:cytoplasm"/>
    <property type="evidence" value="ECO:0007669"/>
    <property type="project" value="UniProtKB-SubCell"/>
</dbReference>
<dbReference type="Pfam" id="PF05175">
    <property type="entry name" value="MTS"/>
    <property type="match status" value="1"/>
</dbReference>
<evidence type="ECO:0000256" key="5">
    <source>
        <dbReference type="ARBA" id="ARBA00022694"/>
    </source>
</evidence>
<dbReference type="InterPro" id="IPR002052">
    <property type="entry name" value="DNA_methylase_N6_adenine_CS"/>
</dbReference>
<evidence type="ECO:0000313" key="8">
    <source>
        <dbReference type="EMBL" id="AWB65417.1"/>
    </source>
</evidence>
<proteinExistence type="inferred from homology"/>
<keyword evidence="5 6" id="KW-0819">tRNA processing</keyword>
<dbReference type="GO" id="GO:0016430">
    <property type="term" value="F:tRNA (adenine-N6)-methyltransferase activity"/>
    <property type="evidence" value="ECO:0007669"/>
    <property type="project" value="UniProtKB-UniRule"/>
</dbReference>
<dbReference type="PANTHER" id="PTHR47739">
    <property type="entry name" value="TRNA1(VAL) (ADENINE(37)-N6)-METHYLTRANSFERASE"/>
    <property type="match status" value="1"/>
</dbReference>
<protein>
    <recommendedName>
        <fullName evidence="6">tRNA1(Val) (adenine(37)-N6)-methyltransferase</fullName>
        <ecNumber evidence="6">2.1.1.223</ecNumber>
    </recommendedName>
    <alternativeName>
        <fullName evidence="6">tRNA m6A37 methyltransferase</fullName>
    </alternativeName>
</protein>
<dbReference type="OrthoDB" id="5383291at2"/>
<comment type="similarity">
    <text evidence="6">Belongs to the methyltransferase superfamily. tRNA (adenine-N(6)-)-methyltransferase family.</text>
</comment>
<dbReference type="CDD" id="cd02440">
    <property type="entry name" value="AdoMet_MTases"/>
    <property type="match status" value="1"/>
</dbReference>
<keyword evidence="2 6" id="KW-0489">Methyltransferase</keyword>
<keyword evidence="4 6" id="KW-0949">S-adenosyl-L-methionine</keyword>
<evidence type="ECO:0000256" key="1">
    <source>
        <dbReference type="ARBA" id="ARBA00022490"/>
    </source>
</evidence>
<sequence>MPFTFKQFYIDDTQCAMKVGTDSILLGSWSCAHSQQQVLDIGTGSGLLAIMLAQKLSLQQQPFCIHAVELDADAASQATSNVEQCPWSDCIHVYQQSIQAFVEAQGSQQKYDLILSNPPYFVAGQEFEATRQQARHTGQLSWFTLLANVASLLSQDGYFECVIPADGKTKMLALAQQFNLSLVAYCCIKTKAQKSAKRVLLRFRLNEANQPYACEQTELVIHAENGQYSCDFRALCSDFYLNF</sequence>
<keyword evidence="9" id="KW-1185">Reference proteome</keyword>
<dbReference type="KEGG" id="cate:C2869_02735"/>
<comment type="function">
    <text evidence="6">Specifically methylates the adenine in position 37 of tRNA(1)(Val) (anticodon cmo5UAC).</text>
</comment>
<dbReference type="Proteomes" id="UP000244441">
    <property type="component" value="Chromosome"/>
</dbReference>
<dbReference type="HAMAP" id="MF_01872">
    <property type="entry name" value="tRNA_methyltr_YfiC"/>
    <property type="match status" value="1"/>
</dbReference>
<dbReference type="AlphaFoldDB" id="A0A2S0VMH1"/>
<dbReference type="InterPro" id="IPR022882">
    <property type="entry name" value="tRNA_adenine-N6_MeTrfase"/>
</dbReference>
<evidence type="ECO:0000256" key="6">
    <source>
        <dbReference type="HAMAP-Rule" id="MF_01872"/>
    </source>
</evidence>
<evidence type="ECO:0000256" key="3">
    <source>
        <dbReference type="ARBA" id="ARBA00022679"/>
    </source>
</evidence>
<evidence type="ECO:0000256" key="4">
    <source>
        <dbReference type="ARBA" id="ARBA00022691"/>
    </source>
</evidence>
<dbReference type="EMBL" id="CP026604">
    <property type="protein sequence ID" value="AWB65417.1"/>
    <property type="molecule type" value="Genomic_DNA"/>
</dbReference>
<dbReference type="InterPro" id="IPR007848">
    <property type="entry name" value="Small_mtfrase_dom"/>
</dbReference>
<feature type="domain" description="Methyltransferase small" evidence="7">
    <location>
        <begin position="33"/>
        <end position="127"/>
    </location>
</feature>
<reference evidence="8 9" key="1">
    <citation type="submission" date="2018-01" db="EMBL/GenBank/DDBJ databases">
        <title>Genome sequence of a Cantenovulum-like bacteria.</title>
        <authorList>
            <person name="Tan W.R."/>
            <person name="Lau N.-S."/>
            <person name="Go F."/>
            <person name="Amirul A.-A.A."/>
        </authorList>
    </citation>
    <scope>NUCLEOTIDE SEQUENCE [LARGE SCALE GENOMIC DNA]</scope>
    <source>
        <strain evidence="8 9">CCB-QB4</strain>
    </source>
</reference>
<organism evidence="8 9">
    <name type="scientific">Saccharobesus litoralis</name>
    <dbReference type="NCBI Taxonomy" id="2172099"/>
    <lineage>
        <taxon>Bacteria</taxon>
        <taxon>Pseudomonadati</taxon>
        <taxon>Pseudomonadota</taxon>
        <taxon>Gammaproteobacteria</taxon>
        <taxon>Alteromonadales</taxon>
        <taxon>Alteromonadaceae</taxon>
        <taxon>Saccharobesus</taxon>
    </lineage>
</organism>
<keyword evidence="1 6" id="KW-0963">Cytoplasm</keyword>
<dbReference type="GO" id="GO:0032259">
    <property type="term" value="P:methylation"/>
    <property type="evidence" value="ECO:0007669"/>
    <property type="project" value="UniProtKB-KW"/>
</dbReference>
<dbReference type="InterPro" id="IPR050210">
    <property type="entry name" value="tRNA_Adenine-N(6)_MTase"/>
</dbReference>
<accession>A0A2S0VMH1</accession>
<keyword evidence="3 6" id="KW-0808">Transferase</keyword>
<dbReference type="GO" id="GO:0003676">
    <property type="term" value="F:nucleic acid binding"/>
    <property type="evidence" value="ECO:0007669"/>
    <property type="project" value="InterPro"/>
</dbReference>
<dbReference type="PANTHER" id="PTHR47739:SF1">
    <property type="entry name" value="TRNA1(VAL) (ADENINE(37)-N6)-METHYLTRANSFERASE"/>
    <property type="match status" value="1"/>
</dbReference>
<dbReference type="PROSITE" id="PS00092">
    <property type="entry name" value="N6_MTASE"/>
    <property type="match status" value="1"/>
</dbReference>
<gene>
    <name evidence="8" type="ORF">C2869_02735</name>
</gene>
<dbReference type="Gene3D" id="3.40.50.150">
    <property type="entry name" value="Vaccinia Virus protein VP39"/>
    <property type="match status" value="1"/>
</dbReference>
<evidence type="ECO:0000259" key="7">
    <source>
        <dbReference type="Pfam" id="PF05175"/>
    </source>
</evidence>
<dbReference type="RefSeq" id="WP_108601494.1">
    <property type="nucleotide sequence ID" value="NZ_CP026604.1"/>
</dbReference>
<evidence type="ECO:0000256" key="2">
    <source>
        <dbReference type="ARBA" id="ARBA00022603"/>
    </source>
</evidence>
<name>A0A2S0VMH1_9ALTE</name>
<evidence type="ECO:0000313" key="9">
    <source>
        <dbReference type="Proteomes" id="UP000244441"/>
    </source>
</evidence>